<dbReference type="PROSITE" id="PS50005">
    <property type="entry name" value="TPR"/>
    <property type="match status" value="1"/>
</dbReference>
<dbReference type="EMBL" id="JASZZN010000294">
    <property type="protein sequence ID" value="MDM4019633.1"/>
    <property type="molecule type" value="Genomic_DNA"/>
</dbReference>
<dbReference type="InterPro" id="IPR019734">
    <property type="entry name" value="TPR_rpt"/>
</dbReference>
<proteinExistence type="predicted"/>
<dbReference type="RefSeq" id="WP_289167746.1">
    <property type="nucleotide sequence ID" value="NZ_JASZZN010000294.1"/>
</dbReference>
<organism evidence="2 3">
    <name type="scientific">Roseiconus lacunae</name>
    <dbReference type="NCBI Taxonomy" id="2605694"/>
    <lineage>
        <taxon>Bacteria</taxon>
        <taxon>Pseudomonadati</taxon>
        <taxon>Planctomycetota</taxon>
        <taxon>Planctomycetia</taxon>
        <taxon>Pirellulales</taxon>
        <taxon>Pirellulaceae</taxon>
        <taxon>Roseiconus</taxon>
    </lineage>
</organism>
<evidence type="ECO:0000313" key="2">
    <source>
        <dbReference type="EMBL" id="MDM4019633.1"/>
    </source>
</evidence>
<name>A0ABT7PT05_9BACT</name>
<sequence length="73" mass="8283">MELMTEACEITNYKNAEHLIYLAAAYAEQGNFPSAIAVLQKALPLATNDDEREDIRFCDALYKTGEPWRMESP</sequence>
<protein>
    <recommendedName>
        <fullName evidence="4">Tetratricopeptide repeat protein</fullName>
    </recommendedName>
</protein>
<dbReference type="SUPFAM" id="SSF48452">
    <property type="entry name" value="TPR-like"/>
    <property type="match status" value="1"/>
</dbReference>
<evidence type="ECO:0000256" key="1">
    <source>
        <dbReference type="PROSITE-ProRule" id="PRU00339"/>
    </source>
</evidence>
<evidence type="ECO:0008006" key="4">
    <source>
        <dbReference type="Google" id="ProtNLM"/>
    </source>
</evidence>
<feature type="non-terminal residue" evidence="2">
    <location>
        <position position="73"/>
    </location>
</feature>
<gene>
    <name evidence="2" type="ORF">QTN89_29535</name>
</gene>
<comment type="caution">
    <text evidence="2">The sequence shown here is derived from an EMBL/GenBank/DDBJ whole genome shotgun (WGS) entry which is preliminary data.</text>
</comment>
<reference evidence="2 3" key="1">
    <citation type="submission" date="2023-06" db="EMBL/GenBank/DDBJ databases">
        <title>Roseiconus lacunae JC819 isolated from Gulf of Mannar region, Tamil Nadu.</title>
        <authorList>
            <person name="Pk S."/>
            <person name="Ch S."/>
            <person name="Ch V.R."/>
        </authorList>
    </citation>
    <scope>NUCLEOTIDE SEQUENCE [LARGE SCALE GENOMIC DNA]</scope>
    <source>
        <strain evidence="2 3">JC819</strain>
    </source>
</reference>
<accession>A0ABT7PT05</accession>
<evidence type="ECO:0000313" key="3">
    <source>
        <dbReference type="Proteomes" id="UP001239462"/>
    </source>
</evidence>
<keyword evidence="3" id="KW-1185">Reference proteome</keyword>
<feature type="repeat" description="TPR" evidence="1">
    <location>
        <begin position="16"/>
        <end position="49"/>
    </location>
</feature>
<dbReference type="Gene3D" id="1.25.40.10">
    <property type="entry name" value="Tetratricopeptide repeat domain"/>
    <property type="match status" value="1"/>
</dbReference>
<dbReference type="Proteomes" id="UP001239462">
    <property type="component" value="Unassembled WGS sequence"/>
</dbReference>
<keyword evidence="1" id="KW-0802">TPR repeat</keyword>
<dbReference type="InterPro" id="IPR011990">
    <property type="entry name" value="TPR-like_helical_dom_sf"/>
</dbReference>